<dbReference type="GO" id="GO:0003755">
    <property type="term" value="F:peptidyl-prolyl cis-trans isomerase activity"/>
    <property type="evidence" value="ECO:0007669"/>
    <property type="project" value="UniProtKB-KW"/>
</dbReference>
<comment type="function">
    <text evidence="3">May catalyze the cis-trans isomerization of proline imidic peptide bonds in oligopeptides thereby assisting the folding of proteins. May also function as a chaperone, playing a role in intracellular transport of proteins. May also have a protein ubiquitin ligase activity acting as an E3 ubiquitin protein ligase or as a ubiquitin-ubiquitin ligase promoting elongation of ubiquitin chains on proteins.</text>
</comment>
<evidence type="ECO:0000256" key="6">
    <source>
        <dbReference type="ARBA" id="ARBA00007930"/>
    </source>
</evidence>
<evidence type="ECO:0000256" key="10">
    <source>
        <dbReference type="ARBA" id="ARBA00023235"/>
    </source>
</evidence>
<dbReference type="GO" id="GO:0061630">
    <property type="term" value="F:ubiquitin protein ligase activity"/>
    <property type="evidence" value="ECO:0007669"/>
    <property type="project" value="UniProtKB-EC"/>
</dbReference>
<keyword evidence="14" id="KW-1185">Reference proteome</keyword>
<dbReference type="InterPro" id="IPR002130">
    <property type="entry name" value="Cyclophilin-type_PPIase_dom"/>
</dbReference>
<dbReference type="PANTHER" id="PTHR45625:SF1">
    <property type="entry name" value="RING-TYPE E3 UBIQUITIN-PROTEIN LIGASE PPIL2"/>
    <property type="match status" value="1"/>
</dbReference>
<comment type="catalytic activity">
    <reaction evidence="1">
        <text>S-ubiquitinyl-[E2 ubiquitin-conjugating enzyme]-L-cysteine + [acceptor protein]-L-lysine = [E2 ubiquitin-conjugating enzyme]-L-cysteine + N(6)-ubiquitinyl-[acceptor protein]-L-lysine.</text>
        <dbReference type="EC" id="2.3.2.27"/>
    </reaction>
</comment>
<name>A0A177TDL9_9BASI</name>
<dbReference type="InterPro" id="IPR044666">
    <property type="entry name" value="Cyclophilin_A-like"/>
</dbReference>
<dbReference type="PROSITE" id="PS51698">
    <property type="entry name" value="U_BOX"/>
    <property type="match status" value="1"/>
</dbReference>
<dbReference type="FunFam" id="2.40.100.10:FF:000014">
    <property type="entry name" value="Peptidyl-prolyl cis-trans isomerase cyp65"/>
    <property type="match status" value="1"/>
</dbReference>
<comment type="subcellular location">
    <subcellularLocation>
        <location evidence="4">Nucleus</location>
    </subcellularLocation>
</comment>
<comment type="caution">
    <text evidence="13">The sequence shown here is derived from an EMBL/GenBank/DDBJ whole genome shotgun (WGS) entry which is preliminary data.</text>
</comment>
<keyword evidence="7" id="KW-0808">Transferase</keyword>
<keyword evidence="11" id="KW-0539">Nucleus</keyword>
<dbReference type="PROSITE" id="PS00170">
    <property type="entry name" value="CSA_PPIASE_1"/>
    <property type="match status" value="1"/>
</dbReference>
<feature type="compositionally biased region" description="Low complexity" evidence="12">
    <location>
        <begin position="609"/>
        <end position="620"/>
    </location>
</feature>
<dbReference type="InterPro" id="IPR020892">
    <property type="entry name" value="Cyclophilin-type_PPIase_CS"/>
</dbReference>
<feature type="compositionally biased region" description="Low complexity" evidence="12">
    <location>
        <begin position="578"/>
        <end position="589"/>
    </location>
</feature>
<protein>
    <recommendedName>
        <fullName evidence="15">PPIase cyclophilin-type domain-containing protein</fullName>
    </recommendedName>
</protein>
<dbReference type="InterPro" id="IPR003613">
    <property type="entry name" value="Ubox_domain"/>
</dbReference>
<evidence type="ECO:0000256" key="2">
    <source>
        <dbReference type="ARBA" id="ARBA00000971"/>
    </source>
</evidence>
<feature type="compositionally biased region" description="Polar residues" evidence="12">
    <location>
        <begin position="120"/>
        <end position="140"/>
    </location>
</feature>
<accession>A0A177TDL9</accession>
<feature type="region of interest" description="Disordered" evidence="12">
    <location>
        <begin position="116"/>
        <end position="140"/>
    </location>
</feature>
<dbReference type="SUPFAM" id="SSF57850">
    <property type="entry name" value="RING/U-box"/>
    <property type="match status" value="1"/>
</dbReference>
<comment type="pathway">
    <text evidence="5">Protein modification; protein ubiquitination.</text>
</comment>
<dbReference type="GO" id="GO:0000209">
    <property type="term" value="P:protein polyubiquitination"/>
    <property type="evidence" value="ECO:0007669"/>
    <property type="project" value="TreeGrafter"/>
</dbReference>
<evidence type="ECO:0000256" key="8">
    <source>
        <dbReference type="ARBA" id="ARBA00022786"/>
    </source>
</evidence>
<dbReference type="PANTHER" id="PTHR45625">
    <property type="entry name" value="PEPTIDYL-PROLYL CIS-TRANS ISOMERASE-RELATED"/>
    <property type="match status" value="1"/>
</dbReference>
<comment type="similarity">
    <text evidence="6">Belongs to the cyclophilin-type PPIase family. PPIL2 subfamily.</text>
</comment>
<evidence type="ECO:0000256" key="9">
    <source>
        <dbReference type="ARBA" id="ARBA00023110"/>
    </source>
</evidence>
<sequence length="670" mass="71578">MGHNKNNNAMFVRASEHQAGSSGASSGAAGSLAAEAAAAHAKSQTLPFNCCAISLQPWEHPVCARGEKEEEQGREEVATIFDLSNVLPFLKKYGGINPATGGKLSASDLIPLNFTERENASNGGNAEPSKSGSGGLSTSASHEVEYVDPVSFKVFNEHTHIVAIKTTGNVYAWETVDRLNIKAKHLRDLLTDTPFTRADIIHLQDPVGNQTRSRREVGALHHVKMGMVLSEKDRGVQRVQEVNLGARGSSAAKLLETIRAKTQASKEGGGGGSSSSSGAAGPSSASVAEPSSAAATEPSSSSSKQAYNVSTVSTNRVAASFTSSGLTPTTQTERRMFDEEEYMFDQVAKGVGFGAEGQKGKGGVKAYVRLTTNFGPLNLELHVDKAPKTCYNFLTHVRDGYYNDTIFHRNIPGFMLQGGDPTGTGRGGESIWGQPFRDELDEAGAYRHTERGILSMANKGPGTNGSQFFITYRATPHLDKKHTVFGHLVNSTDSELSTLERVPTDPTTNRPLRSIRILEASVFEDPFERYKDALGRKVARENMSAGEREEKERKRKWREEDRVTWLGTNLGSKEVSKGTTAGASAGPTGLSRASQLFDPTGPANGGGKSSTTAAASSVGKYLSGAGKKLDGDVPVSKARPTPGMLAQQQQQQPPPSKKKKKGGFGDFEGW</sequence>
<dbReference type="Gene3D" id="2.40.100.10">
    <property type="entry name" value="Cyclophilin-like"/>
    <property type="match status" value="1"/>
</dbReference>
<keyword evidence="8" id="KW-0833">Ubl conjugation pathway</keyword>
<dbReference type="GO" id="GO:0071013">
    <property type="term" value="C:catalytic step 2 spliceosome"/>
    <property type="evidence" value="ECO:0007669"/>
    <property type="project" value="TreeGrafter"/>
</dbReference>
<evidence type="ECO:0008006" key="15">
    <source>
        <dbReference type="Google" id="ProtNLM"/>
    </source>
</evidence>
<evidence type="ECO:0000256" key="4">
    <source>
        <dbReference type="ARBA" id="ARBA00004123"/>
    </source>
</evidence>
<evidence type="ECO:0000256" key="7">
    <source>
        <dbReference type="ARBA" id="ARBA00022679"/>
    </source>
</evidence>
<dbReference type="SUPFAM" id="SSF50891">
    <property type="entry name" value="Cyclophilin-like"/>
    <property type="match status" value="1"/>
</dbReference>
<dbReference type="Pfam" id="PF00160">
    <property type="entry name" value="Pro_isomerase"/>
    <property type="match status" value="1"/>
</dbReference>
<dbReference type="Gene3D" id="3.30.40.10">
    <property type="entry name" value="Zinc/RING finger domain, C3HC4 (zinc finger)"/>
    <property type="match status" value="1"/>
</dbReference>
<reference evidence="13" key="2">
    <citation type="journal article" date="2019" name="IMA Fungus">
        <title>Genome sequencing and comparison of five Tilletia species to identify candidate genes for the detection of regulated species infecting wheat.</title>
        <authorList>
            <person name="Nguyen H.D.T."/>
            <person name="Sultana T."/>
            <person name="Kesanakurti P."/>
            <person name="Hambleton S."/>
        </authorList>
    </citation>
    <scope>NUCLEOTIDE SEQUENCE</scope>
    <source>
        <strain evidence="13">DAOMC 236416</strain>
    </source>
</reference>
<reference evidence="13" key="1">
    <citation type="submission" date="2016-04" db="EMBL/GenBank/DDBJ databases">
        <authorList>
            <person name="Nguyen H.D."/>
            <person name="Samba Siva P."/>
            <person name="Cullis J."/>
            <person name="Levesque C.A."/>
            <person name="Hambleton S."/>
        </authorList>
    </citation>
    <scope>NUCLEOTIDE SEQUENCE</scope>
    <source>
        <strain evidence="13">DAOMC 236416</strain>
    </source>
</reference>
<evidence type="ECO:0000313" key="13">
    <source>
        <dbReference type="EMBL" id="KAE8246342.1"/>
    </source>
</evidence>
<evidence type="ECO:0000256" key="11">
    <source>
        <dbReference type="ARBA" id="ARBA00023242"/>
    </source>
</evidence>
<proteinExistence type="inferred from homology"/>
<feature type="region of interest" description="Disordered" evidence="12">
    <location>
        <begin position="568"/>
        <end position="670"/>
    </location>
</feature>
<dbReference type="EMBL" id="LWDF02000491">
    <property type="protein sequence ID" value="KAE8246342.1"/>
    <property type="molecule type" value="Genomic_DNA"/>
</dbReference>
<evidence type="ECO:0000256" key="12">
    <source>
        <dbReference type="SAM" id="MobiDB-lite"/>
    </source>
</evidence>
<dbReference type="InterPro" id="IPR013083">
    <property type="entry name" value="Znf_RING/FYVE/PHD"/>
</dbReference>
<feature type="compositionally biased region" description="Low complexity" evidence="12">
    <location>
        <begin position="274"/>
        <end position="303"/>
    </location>
</feature>
<evidence type="ECO:0000256" key="1">
    <source>
        <dbReference type="ARBA" id="ARBA00000900"/>
    </source>
</evidence>
<gene>
    <name evidence="13" type="ORF">A4X13_0g5837</name>
</gene>
<evidence type="ECO:0000313" key="14">
    <source>
        <dbReference type="Proteomes" id="UP000077521"/>
    </source>
</evidence>
<organism evidence="13 14">
    <name type="scientific">Tilletia indica</name>
    <dbReference type="NCBI Taxonomy" id="43049"/>
    <lineage>
        <taxon>Eukaryota</taxon>
        <taxon>Fungi</taxon>
        <taxon>Dikarya</taxon>
        <taxon>Basidiomycota</taxon>
        <taxon>Ustilaginomycotina</taxon>
        <taxon>Exobasidiomycetes</taxon>
        <taxon>Tilletiales</taxon>
        <taxon>Tilletiaceae</taxon>
        <taxon>Tilletia</taxon>
    </lineage>
</organism>
<dbReference type="PROSITE" id="PS50072">
    <property type="entry name" value="CSA_PPIASE_2"/>
    <property type="match status" value="1"/>
</dbReference>
<dbReference type="AlphaFoldDB" id="A0A177TDL9"/>
<keyword evidence="9" id="KW-0697">Rotamase</keyword>
<dbReference type="InterPro" id="IPR029000">
    <property type="entry name" value="Cyclophilin-like_dom_sf"/>
</dbReference>
<dbReference type="Proteomes" id="UP000077521">
    <property type="component" value="Unassembled WGS sequence"/>
</dbReference>
<dbReference type="PRINTS" id="PR00153">
    <property type="entry name" value="CSAPPISMRASE"/>
</dbReference>
<keyword evidence="10" id="KW-0413">Isomerase</keyword>
<comment type="catalytic activity">
    <reaction evidence="2">
        <text>[protein]-peptidylproline (omega=180) = [protein]-peptidylproline (omega=0)</text>
        <dbReference type="Rhea" id="RHEA:16237"/>
        <dbReference type="Rhea" id="RHEA-COMP:10747"/>
        <dbReference type="Rhea" id="RHEA-COMP:10748"/>
        <dbReference type="ChEBI" id="CHEBI:83833"/>
        <dbReference type="ChEBI" id="CHEBI:83834"/>
        <dbReference type="EC" id="5.2.1.8"/>
    </reaction>
</comment>
<evidence type="ECO:0000256" key="5">
    <source>
        <dbReference type="ARBA" id="ARBA00004906"/>
    </source>
</evidence>
<feature type="region of interest" description="Disordered" evidence="12">
    <location>
        <begin position="262"/>
        <end position="307"/>
    </location>
</feature>
<evidence type="ECO:0000256" key="3">
    <source>
        <dbReference type="ARBA" id="ARBA00003697"/>
    </source>
</evidence>
<dbReference type="CDD" id="cd01923">
    <property type="entry name" value="cyclophilin_RING"/>
    <property type="match status" value="1"/>
</dbReference>
<dbReference type="GO" id="GO:0006457">
    <property type="term" value="P:protein folding"/>
    <property type="evidence" value="ECO:0007669"/>
    <property type="project" value="InterPro"/>
</dbReference>